<dbReference type="Gene3D" id="3.30.40.220">
    <property type="match status" value="1"/>
</dbReference>
<comment type="caution">
    <text evidence="1">The sequence shown here is derived from an EMBL/GenBank/DDBJ whole genome shotgun (WGS) entry which is preliminary data.</text>
</comment>
<gene>
    <name evidence="1" type="ORF">FHS90_000798</name>
</gene>
<evidence type="ECO:0000313" key="2">
    <source>
        <dbReference type="Proteomes" id="UP000563094"/>
    </source>
</evidence>
<dbReference type="RefSeq" id="WP_182511864.1">
    <property type="nucleotide sequence ID" value="NZ_JACJIQ010000002.1"/>
</dbReference>
<accession>A0A839GM95</accession>
<evidence type="ECO:0008006" key="3">
    <source>
        <dbReference type="Google" id="ProtNLM"/>
    </source>
</evidence>
<proteinExistence type="predicted"/>
<reference evidence="1 2" key="1">
    <citation type="submission" date="2020-08" db="EMBL/GenBank/DDBJ databases">
        <title>Genomic Encyclopedia of Type Strains, Phase IV (KMG-IV): sequencing the most valuable type-strain genomes for metagenomic binning, comparative biology and taxonomic classification.</title>
        <authorList>
            <person name="Goeker M."/>
        </authorList>
    </citation>
    <scope>NUCLEOTIDE SEQUENCE [LARGE SCALE GENOMIC DNA]</scope>
    <source>
        <strain evidence="1 2">DSM 29854</strain>
    </source>
</reference>
<evidence type="ECO:0000313" key="1">
    <source>
        <dbReference type="EMBL" id="MBA9076096.1"/>
    </source>
</evidence>
<sequence>MEEFTKFCYETDVLHGRGRTATSYHIDRIDDTKGYTLDNIQVLTNAENIGKENRRRKVIAYDHNLKFGFMLEPKPTQQLDTPF</sequence>
<dbReference type="AlphaFoldDB" id="A0A839GM95"/>
<protein>
    <recommendedName>
        <fullName evidence="3">HNH endonuclease</fullName>
    </recommendedName>
</protein>
<organism evidence="1 2">
    <name type="scientific">Rufibacter quisquiliarum</name>
    <dbReference type="NCBI Taxonomy" id="1549639"/>
    <lineage>
        <taxon>Bacteria</taxon>
        <taxon>Pseudomonadati</taxon>
        <taxon>Bacteroidota</taxon>
        <taxon>Cytophagia</taxon>
        <taxon>Cytophagales</taxon>
        <taxon>Hymenobacteraceae</taxon>
        <taxon>Rufibacter</taxon>
    </lineage>
</organism>
<name>A0A839GM95_9BACT</name>
<dbReference type="Proteomes" id="UP000563094">
    <property type="component" value="Unassembled WGS sequence"/>
</dbReference>
<keyword evidence="2" id="KW-1185">Reference proteome</keyword>
<dbReference type="EMBL" id="JACJIQ010000002">
    <property type="protein sequence ID" value="MBA9076096.1"/>
    <property type="molecule type" value="Genomic_DNA"/>
</dbReference>